<sequence>MAQTVAKKGLAALPDLGSVMGENGYLHYNEDGVDYRFPVALLSRISVLATATGAKSIGLDLTTVWNVLSGRTRNFFEFLSDDKIDSVKSGEDVDITTELQAAMDANCAIKLPDGSYYVTQAIVTSVSSSLIGDGPRNCVIDNRGIDHLFKFPSGYNRGWKVWCGFKVKSSNQAALKKYAFYFMGSATTGYLDYAASQWFQLIEFDGTGMGGGWYLQDCFRVTIRDCGASGHGNPFYIAGSVVQLTVDNYVNNGDSAPSMDVGSYGVYMANKSYTDGNGTKTPEGVNFTHCKFVRQAIGATAVGLFVNFSKCEFDYCWQYGGYYGGGSQVTFDMCYVGVQANRPNNFVGFMVPAQASGVAEKVVIHKCTVNMQTNTNTNAAIYTSKGIQVGNSTVNPIATDIVSNTFRGVGFDIGIHVVRGLGIKVDANAFLYTGVNIQVDECRTLWMTNNSTSLDGSNNPRGTYNLTTADTSAEWFVVGNDGTFVTKSIVNPARCIIMNRYWTPYVTRTSWSPSAAINVSIAAGATYGFTIAATADSTATYSLAGVNVSGLQWSIVYSNAAAVRVTFYNPTASAITLNTSLRVKTEWPPVG</sequence>
<proteinExistence type="predicted"/>
<dbReference type="GO" id="GO:0019058">
    <property type="term" value="P:viral life cycle"/>
    <property type="evidence" value="ECO:0007669"/>
    <property type="project" value="UniProtKB-ARBA"/>
</dbReference>
<dbReference type="GO" id="GO:0051701">
    <property type="term" value="P:biological process involved in interaction with host"/>
    <property type="evidence" value="ECO:0007669"/>
    <property type="project" value="UniProtKB-ARBA"/>
</dbReference>
<keyword evidence="4" id="KW-1185">Reference proteome</keyword>
<comment type="subcellular location">
    <subcellularLocation>
        <location evidence="1">Virion</location>
    </subcellularLocation>
</comment>
<reference evidence="3 4" key="1">
    <citation type="submission" date="2020-09" db="EMBL/GenBank/DDBJ databases">
        <authorList>
            <person name="Jameson E."/>
        </authorList>
    </citation>
    <scope>NUCLEOTIDE SEQUENCE [LARGE SCALE GENOMIC DNA]</scope>
</reference>
<dbReference type="EMBL" id="LR881104">
    <property type="protein sequence ID" value="CAD5236216.1"/>
    <property type="molecule type" value="Genomic_DNA"/>
</dbReference>
<evidence type="ECO:0000313" key="4">
    <source>
        <dbReference type="Proteomes" id="UP000596247"/>
    </source>
</evidence>
<dbReference type="InterPro" id="IPR012334">
    <property type="entry name" value="Pectin_lyas_fold"/>
</dbReference>
<dbReference type="GO" id="GO:0044423">
    <property type="term" value="C:virion component"/>
    <property type="evidence" value="ECO:0007669"/>
    <property type="project" value="UniProtKB-KW"/>
</dbReference>
<gene>
    <name evidence="3" type="ORF">LLCLJKAH_00227</name>
</gene>
<accession>A0A7R8MJR7</accession>
<dbReference type="Proteomes" id="UP000596247">
    <property type="component" value="Chromosome"/>
</dbReference>
<evidence type="ECO:0000256" key="2">
    <source>
        <dbReference type="ARBA" id="ARBA00022844"/>
    </source>
</evidence>
<keyword evidence="2" id="KW-0946">Virion</keyword>
<name>A0A7R8MJR7_9CAUD</name>
<evidence type="ECO:0000313" key="3">
    <source>
        <dbReference type="EMBL" id="CAD5236216.1"/>
    </source>
</evidence>
<protein>
    <submittedName>
        <fullName evidence="3">Bacteriolytic protein</fullName>
    </submittedName>
</protein>
<dbReference type="Gene3D" id="2.160.20.10">
    <property type="entry name" value="Single-stranded right-handed beta-helix, Pectin lyase-like"/>
    <property type="match status" value="1"/>
</dbReference>
<evidence type="ECO:0000256" key="1">
    <source>
        <dbReference type="ARBA" id="ARBA00004328"/>
    </source>
</evidence>
<organism evidence="3 4">
    <name type="scientific">Klebsiella phage vB_KvM-Eowyn</name>
    <dbReference type="NCBI Taxonomy" id="2762819"/>
    <lineage>
        <taxon>Viruses</taxon>
        <taxon>Duplodnaviria</taxon>
        <taxon>Heunggongvirae</taxon>
        <taxon>Uroviricota</taxon>
        <taxon>Caudoviricetes</taxon>
        <taxon>Chimalliviridae</taxon>
        <taxon>Eowynvirus</taxon>
        <taxon>Eowynvirus eowyn</taxon>
    </lineage>
</organism>